<sequence length="152" mass="16405">MRLGGADLRLENLPVEVTQPFDIPGNQRDVVDPIQQHCPSPLHPVGPTPLAIPAMRRLMLTHLYTNCLSPPATRGHPDRVSEEHGHPRRSLPPHTPDHGRSGRSHRPGSPFLKASNGEVVTASEAHESKQAALNGVKAVQSTAPTASVDDRT</sequence>
<name>A0A9W6QH98_9PSEU</name>
<dbReference type="EMBL" id="BSSD01000001">
    <property type="protein sequence ID" value="GLW89730.1"/>
    <property type="molecule type" value="Genomic_DNA"/>
</dbReference>
<proteinExistence type="predicted"/>
<dbReference type="Gene3D" id="2.30.29.80">
    <property type="match status" value="1"/>
</dbReference>
<dbReference type="InterPro" id="IPR036913">
    <property type="entry name" value="YegP-like_sf"/>
</dbReference>
<evidence type="ECO:0000313" key="4">
    <source>
        <dbReference type="Proteomes" id="UP001165042"/>
    </source>
</evidence>
<dbReference type="SUPFAM" id="SSF160113">
    <property type="entry name" value="YegP-like"/>
    <property type="match status" value="1"/>
</dbReference>
<keyword evidence="4" id="KW-1185">Reference proteome</keyword>
<gene>
    <name evidence="3" type="ORF">Aglo03_05460</name>
</gene>
<evidence type="ECO:0000256" key="1">
    <source>
        <dbReference type="SAM" id="MobiDB-lite"/>
    </source>
</evidence>
<organism evidence="3 4">
    <name type="scientific">Actinokineospora globicatena</name>
    <dbReference type="NCBI Taxonomy" id="103729"/>
    <lineage>
        <taxon>Bacteria</taxon>
        <taxon>Bacillati</taxon>
        <taxon>Actinomycetota</taxon>
        <taxon>Actinomycetes</taxon>
        <taxon>Pseudonocardiales</taxon>
        <taxon>Pseudonocardiaceae</taxon>
        <taxon>Actinokineospora</taxon>
    </lineage>
</organism>
<evidence type="ECO:0000313" key="3">
    <source>
        <dbReference type="EMBL" id="GLW89730.1"/>
    </source>
</evidence>
<dbReference type="Proteomes" id="UP001165042">
    <property type="component" value="Unassembled WGS sequence"/>
</dbReference>
<feature type="domain" description="DUF1508" evidence="2">
    <location>
        <begin position="112"/>
        <end position="150"/>
    </location>
</feature>
<feature type="compositionally biased region" description="Basic and acidic residues" evidence="1">
    <location>
        <begin position="75"/>
        <end position="85"/>
    </location>
</feature>
<protein>
    <recommendedName>
        <fullName evidence="2">DUF1508 domain-containing protein</fullName>
    </recommendedName>
</protein>
<dbReference type="InterPro" id="IPR010879">
    <property type="entry name" value="DUF1508"/>
</dbReference>
<comment type="caution">
    <text evidence="3">The sequence shown here is derived from an EMBL/GenBank/DDBJ whole genome shotgun (WGS) entry which is preliminary data.</text>
</comment>
<dbReference type="Pfam" id="PF07411">
    <property type="entry name" value="DUF1508"/>
    <property type="match status" value="1"/>
</dbReference>
<accession>A0A9W6QH98</accession>
<evidence type="ECO:0000259" key="2">
    <source>
        <dbReference type="Pfam" id="PF07411"/>
    </source>
</evidence>
<reference evidence="3" key="1">
    <citation type="submission" date="2023-02" db="EMBL/GenBank/DDBJ databases">
        <title>Actinokineospora globicatena NBRC 15670.</title>
        <authorList>
            <person name="Ichikawa N."/>
            <person name="Sato H."/>
            <person name="Tonouchi N."/>
        </authorList>
    </citation>
    <scope>NUCLEOTIDE SEQUENCE</scope>
    <source>
        <strain evidence="3">NBRC 15670</strain>
    </source>
</reference>
<dbReference type="AlphaFoldDB" id="A0A9W6QH98"/>
<feature type="region of interest" description="Disordered" evidence="1">
    <location>
        <begin position="67"/>
        <end position="152"/>
    </location>
</feature>